<name>A0A8T0D8V6_9TREM</name>
<protein>
    <submittedName>
        <fullName evidence="2">Uncharacterized protein</fullName>
    </submittedName>
</protein>
<dbReference type="EMBL" id="JTDF01014282">
    <property type="protein sequence ID" value="KAF8563121.1"/>
    <property type="molecule type" value="Genomic_DNA"/>
</dbReference>
<feature type="compositionally biased region" description="Basic and acidic residues" evidence="1">
    <location>
        <begin position="85"/>
        <end position="101"/>
    </location>
</feature>
<accession>A0A8T0D8V6</accession>
<feature type="non-terminal residue" evidence="2">
    <location>
        <position position="1"/>
    </location>
</feature>
<evidence type="ECO:0000313" key="3">
    <source>
        <dbReference type="Proteomes" id="UP000699462"/>
    </source>
</evidence>
<keyword evidence="3" id="KW-1185">Reference proteome</keyword>
<feature type="region of interest" description="Disordered" evidence="1">
    <location>
        <begin position="134"/>
        <end position="174"/>
    </location>
</feature>
<reference evidence="2 3" key="1">
    <citation type="submission" date="2019-07" db="EMBL/GenBank/DDBJ databases">
        <title>Annotation for the trematode Paragonimus westermani.</title>
        <authorList>
            <person name="Choi Y.-J."/>
        </authorList>
    </citation>
    <scope>NUCLEOTIDE SEQUENCE [LARGE SCALE GENOMIC DNA]</scope>
    <source>
        <strain evidence="2">180907_Pwestermani</strain>
    </source>
</reference>
<dbReference type="AlphaFoldDB" id="A0A8T0D8V6"/>
<proteinExistence type="predicted"/>
<comment type="caution">
    <text evidence="2">The sequence shown here is derived from an EMBL/GenBank/DDBJ whole genome shotgun (WGS) entry which is preliminary data.</text>
</comment>
<gene>
    <name evidence="2" type="ORF">P879_11455</name>
</gene>
<organism evidence="2 3">
    <name type="scientific">Paragonimus westermani</name>
    <dbReference type="NCBI Taxonomy" id="34504"/>
    <lineage>
        <taxon>Eukaryota</taxon>
        <taxon>Metazoa</taxon>
        <taxon>Spiralia</taxon>
        <taxon>Lophotrochozoa</taxon>
        <taxon>Platyhelminthes</taxon>
        <taxon>Trematoda</taxon>
        <taxon>Digenea</taxon>
        <taxon>Plagiorchiida</taxon>
        <taxon>Troglotremata</taxon>
        <taxon>Troglotrematidae</taxon>
        <taxon>Paragonimus</taxon>
    </lineage>
</organism>
<sequence>AIGQFSRFPVTLDKVKQRIHAFLPSRPVLRSGNELDLVNWHVNTNSGQISSTSSSAISSDRFHQEPLVEVNRHNQVQVASNLHSTDSELSQKVDNDVDVKKTQQTGDDLSEGYVDSKQLLPSLMIHSESGTAKSMQICDSATRSTSDSTNNGSKSVELTETNRPPTPPPSPENLDLDLLLCPNIQPLPWILVDRANALGKKADDYLKSCLKHQKFLQIKRAAILLQSKIASMESWIDKKKSTLASLTCQLTPRAQGTLPVITEEPANGESVTCNSFELLSEPKLQMQTYKFTLFDKHLRSQANYQLLEIAELDRQLVEGLFQLKNTQDYNELLDFVDQRLDTTSPEQENMDESDLAWESERQSVEASEFVDREVTQFSSVELIRKEWNMILGLSNARKTRFEIASSLNNFYETVVKTN</sequence>
<dbReference type="Proteomes" id="UP000699462">
    <property type="component" value="Unassembled WGS sequence"/>
</dbReference>
<evidence type="ECO:0000256" key="1">
    <source>
        <dbReference type="SAM" id="MobiDB-lite"/>
    </source>
</evidence>
<feature type="region of interest" description="Disordered" evidence="1">
    <location>
        <begin position="82"/>
        <end position="113"/>
    </location>
</feature>
<evidence type="ECO:0000313" key="2">
    <source>
        <dbReference type="EMBL" id="KAF8563121.1"/>
    </source>
</evidence>
<feature type="compositionally biased region" description="Polar residues" evidence="1">
    <location>
        <begin position="134"/>
        <end position="163"/>
    </location>
</feature>
<feature type="non-terminal residue" evidence="2">
    <location>
        <position position="418"/>
    </location>
</feature>